<dbReference type="EMBL" id="JBHTBY010000010">
    <property type="protein sequence ID" value="MFC7321580.1"/>
    <property type="molecule type" value="Genomic_DNA"/>
</dbReference>
<keyword evidence="7" id="KW-1185">Reference proteome</keyword>
<evidence type="ECO:0000256" key="4">
    <source>
        <dbReference type="SAM" id="MobiDB-lite"/>
    </source>
</evidence>
<dbReference type="SUPFAM" id="SSF52317">
    <property type="entry name" value="Class I glutamine amidotransferase-like"/>
    <property type="match status" value="1"/>
</dbReference>
<evidence type="ECO:0000259" key="5">
    <source>
        <dbReference type="Pfam" id="PF01965"/>
    </source>
</evidence>
<keyword evidence="6" id="KW-0315">Glutamine amidotransferase</keyword>
<dbReference type="InterPro" id="IPR002818">
    <property type="entry name" value="DJ-1/PfpI"/>
</dbReference>
<dbReference type="RefSeq" id="WP_289216834.1">
    <property type="nucleotide sequence ID" value="NZ_JAPVRC010000009.1"/>
</dbReference>
<keyword evidence="1" id="KW-0346">Stress response</keyword>
<keyword evidence="2" id="KW-0456">Lyase</keyword>
<comment type="similarity">
    <text evidence="3">Belongs to the peptidase C56 family. HSP31-like subfamily.</text>
</comment>
<sequence>MSKKVLMVVTNHEKINEDTPTGIWLSEFGEAYNEFKQHGYEITVASPKGGQSPVDPNSVSEDEPTEILDTKTYLEDTLPLDSVSASSFDAIFLPGGHGTMFDFPDNEKLQQLLRDFYESDKVVAAVCHGPSALTGATLSNGEPLVKGKRVNAFTDAEEVDTTLDQHMPFLLESKLRELGATFQSAPNWSEHVEVDGNLITGQNPQSTVAVSKEFIKVLGQ</sequence>
<dbReference type="PANTHER" id="PTHR48094">
    <property type="entry name" value="PROTEIN/NUCLEIC ACID DEGLYCASE DJ-1-RELATED"/>
    <property type="match status" value="1"/>
</dbReference>
<feature type="domain" description="DJ-1/PfpI" evidence="5">
    <location>
        <begin position="26"/>
        <end position="216"/>
    </location>
</feature>
<gene>
    <name evidence="6" type="ORF">ACFQMN_11910</name>
</gene>
<proteinExistence type="inferred from homology"/>
<dbReference type="InterPro" id="IPR050325">
    <property type="entry name" value="Prot/Nucl_acid_deglycase"/>
</dbReference>
<evidence type="ECO:0000313" key="7">
    <source>
        <dbReference type="Proteomes" id="UP001596494"/>
    </source>
</evidence>
<dbReference type="Pfam" id="PF01965">
    <property type="entry name" value="DJ-1_PfpI"/>
    <property type="match status" value="1"/>
</dbReference>
<evidence type="ECO:0000256" key="1">
    <source>
        <dbReference type="ARBA" id="ARBA00023016"/>
    </source>
</evidence>
<accession>A0ABW2K635</accession>
<comment type="caution">
    <text evidence="6">The sequence shown here is derived from an EMBL/GenBank/DDBJ whole genome shotgun (WGS) entry which is preliminary data.</text>
</comment>
<dbReference type="PANTHER" id="PTHR48094:SF11">
    <property type="entry name" value="GLUTATHIONE-INDEPENDENT GLYOXALASE HSP31-RELATED"/>
    <property type="match status" value="1"/>
</dbReference>
<evidence type="ECO:0000256" key="2">
    <source>
        <dbReference type="ARBA" id="ARBA00023239"/>
    </source>
</evidence>
<protein>
    <submittedName>
        <fullName evidence="6">Type 1 glutamine amidotransferase domain-containing protein</fullName>
    </submittedName>
</protein>
<dbReference type="Proteomes" id="UP001596494">
    <property type="component" value="Unassembled WGS sequence"/>
</dbReference>
<feature type="region of interest" description="Disordered" evidence="4">
    <location>
        <begin position="45"/>
        <end position="64"/>
    </location>
</feature>
<dbReference type="InterPro" id="IPR029062">
    <property type="entry name" value="Class_I_gatase-like"/>
</dbReference>
<evidence type="ECO:0000313" key="6">
    <source>
        <dbReference type="EMBL" id="MFC7321580.1"/>
    </source>
</evidence>
<reference evidence="7" key="1">
    <citation type="journal article" date="2019" name="Int. J. Syst. Evol. Microbiol.">
        <title>The Global Catalogue of Microorganisms (GCM) 10K type strain sequencing project: providing services to taxonomists for standard genome sequencing and annotation.</title>
        <authorList>
            <consortium name="The Broad Institute Genomics Platform"/>
            <consortium name="The Broad Institute Genome Sequencing Center for Infectious Disease"/>
            <person name="Wu L."/>
            <person name="Ma J."/>
        </authorList>
    </citation>
    <scope>NUCLEOTIDE SEQUENCE [LARGE SCALE GENOMIC DNA]</scope>
    <source>
        <strain evidence="7">CCUG 73951</strain>
    </source>
</reference>
<dbReference type="Gene3D" id="3.40.50.880">
    <property type="match status" value="1"/>
</dbReference>
<evidence type="ECO:0000256" key="3">
    <source>
        <dbReference type="ARBA" id="ARBA00038493"/>
    </source>
</evidence>
<name>A0ABW2K635_9BACI</name>
<organism evidence="6 7">
    <name type="scientific">Halobacillus campisalis</name>
    <dbReference type="NCBI Taxonomy" id="435909"/>
    <lineage>
        <taxon>Bacteria</taxon>
        <taxon>Bacillati</taxon>
        <taxon>Bacillota</taxon>
        <taxon>Bacilli</taxon>
        <taxon>Bacillales</taxon>
        <taxon>Bacillaceae</taxon>
        <taxon>Halobacillus</taxon>
    </lineage>
</organism>
<dbReference type="CDD" id="cd03141">
    <property type="entry name" value="GATase1_Hsp31_like"/>
    <property type="match status" value="1"/>
</dbReference>